<dbReference type="InterPro" id="IPR036388">
    <property type="entry name" value="WH-like_DNA-bd_sf"/>
</dbReference>
<keyword evidence="6" id="KW-1185">Reference proteome</keyword>
<dbReference type="EMBL" id="VCKX01000035">
    <property type="protein sequence ID" value="TMR35287.1"/>
    <property type="molecule type" value="Genomic_DNA"/>
</dbReference>
<dbReference type="GO" id="GO:0006355">
    <property type="term" value="P:regulation of DNA-templated transcription"/>
    <property type="evidence" value="ECO:0007669"/>
    <property type="project" value="InterPro"/>
</dbReference>
<keyword evidence="3" id="KW-0802">TPR repeat</keyword>
<dbReference type="SUPFAM" id="SSF48452">
    <property type="entry name" value="TPR-like"/>
    <property type="match status" value="3"/>
</dbReference>
<name>A0A5S4GQY5_9ACTN</name>
<keyword evidence="1" id="KW-0805">Transcription regulation</keyword>
<dbReference type="AlphaFoldDB" id="A0A5S4GQY5"/>
<dbReference type="RefSeq" id="WP_138690157.1">
    <property type="nucleotide sequence ID" value="NZ_JBHSAZ010000043.1"/>
</dbReference>
<dbReference type="SMART" id="SM00028">
    <property type="entry name" value="TPR"/>
    <property type="match status" value="7"/>
</dbReference>
<dbReference type="InterPro" id="IPR002182">
    <property type="entry name" value="NB-ARC"/>
</dbReference>
<evidence type="ECO:0000313" key="6">
    <source>
        <dbReference type="Proteomes" id="UP000306628"/>
    </source>
</evidence>
<dbReference type="Pfam" id="PF03704">
    <property type="entry name" value="BTAD"/>
    <property type="match status" value="1"/>
</dbReference>
<dbReference type="Gene3D" id="1.10.10.10">
    <property type="entry name" value="Winged helix-like DNA-binding domain superfamily/Winged helix DNA-binding domain"/>
    <property type="match status" value="1"/>
</dbReference>
<dbReference type="PRINTS" id="PR00364">
    <property type="entry name" value="DISEASERSIST"/>
</dbReference>
<dbReference type="InterPro" id="IPR027417">
    <property type="entry name" value="P-loop_NTPase"/>
</dbReference>
<sequence>MDFFVLGLLEAVLDGQLIKLGGIREQTILAMLLLEPARTAGMARLVESLYGDSPPPTARSQVQICVSALRRLFAAQGLQDLITTQSQRYTLQVPYEQIDAYRFQRLLDQARSARDAGRGNEAVRHYRAGLALWRGPALEGIDSKLVQAMAGRLAEDRVTGNEECIEQELALGRHHRLVGELTALTAAHPLRERLRGQLMLALYRSGRRAEALQVFENTKKVMLDELGLEPNAALQQLERQILRWDPALEPRRTATVTPAARVRSAPMMLPTDIADFTGREGEVETIRELLLLGTSGTTRAVPIIVLVGNPGIGKTTIAVHVSHSVAAQFPDGRLFADLHGGVSQPVGPMQVLERFLRVMGVPGDALPATLDERAETYRALLCTGRTLVLLDDVRSENEVLPMLPGSSDSAVVVTSRSRLAGLPGAIHVSLGTFRPEQSIELLSKIVGEERVAAEPEAAEELAALCGQLPLALRIAGVRLAARSHWTVGQLVDRLRDETRRLDELKHGEMGIRASISLTYETVGEEARRLFRRLAILDTQVFSGWVAAALLDRPLAEALDLLDDLIDAQLVESVGDGRGAQSQYRFHDLIRVFAREHLAAEEPPAERRAALARVLGGLLSLADAAHRRKHGGHSVHIRSRALCWQLPEGLADQLVAAPMSWYERERAPLVTGIRQAAQAGFADLCWGLAISAVTLFESSVYLDDWRETHQIALEVTRQADDKRGQAAMLYSTGSLHLTEQRFDDARRAFESAVKLFEEVGDEQGTALVIRNLGVVDRLAGRLADAVVRHERALALFRGLGEPIAVAYVLNDLAELKLEIGDFAAARSLLAEALRLSAEGGNRRMQAQVLHRLGHAHLKAAEPVRAVRSFEESLAIVRDIGDVVGESYARYGIGVALLRTGDPAAAGRALRGALSLAGVAHARHAEARILVGLGELAMRAGRPREAVRPLKEALAHFRMMDVPMHEARALLMLSGAHRAQGEDQPARDALDAAMSLAAKLDPWLGDRPTAQIEEMLGAGNPYFP</sequence>
<dbReference type="InterPro" id="IPR005158">
    <property type="entry name" value="BTAD"/>
</dbReference>
<dbReference type="GO" id="GO:0043531">
    <property type="term" value="F:ADP binding"/>
    <property type="evidence" value="ECO:0007669"/>
    <property type="project" value="InterPro"/>
</dbReference>
<reference evidence="5 6" key="1">
    <citation type="submission" date="2019-05" db="EMBL/GenBank/DDBJ databases">
        <title>Draft genome sequence of Nonomuraea zeae DSM 100528.</title>
        <authorList>
            <person name="Saricaoglu S."/>
            <person name="Isik K."/>
        </authorList>
    </citation>
    <scope>NUCLEOTIDE SEQUENCE [LARGE SCALE GENOMIC DNA]</scope>
    <source>
        <strain evidence="5 6">DSM 100528</strain>
    </source>
</reference>
<dbReference type="Pfam" id="PF00931">
    <property type="entry name" value="NB-ARC"/>
    <property type="match status" value="1"/>
</dbReference>
<dbReference type="SUPFAM" id="SSF46894">
    <property type="entry name" value="C-terminal effector domain of the bipartite response regulators"/>
    <property type="match status" value="1"/>
</dbReference>
<evidence type="ECO:0000259" key="4">
    <source>
        <dbReference type="SMART" id="SM01043"/>
    </source>
</evidence>
<dbReference type="OrthoDB" id="5521887at2"/>
<feature type="domain" description="Bacterial transcriptional activator" evidence="4">
    <location>
        <begin position="98"/>
        <end position="242"/>
    </location>
</feature>
<dbReference type="InterPro" id="IPR011990">
    <property type="entry name" value="TPR-like_helical_dom_sf"/>
</dbReference>
<dbReference type="Gene3D" id="3.40.50.300">
    <property type="entry name" value="P-loop containing nucleotide triphosphate hydrolases"/>
    <property type="match status" value="1"/>
</dbReference>
<protein>
    <submittedName>
        <fullName evidence="5">Tetratricopeptide repeat protein</fullName>
    </submittedName>
</protein>
<evidence type="ECO:0000256" key="2">
    <source>
        <dbReference type="ARBA" id="ARBA00023163"/>
    </source>
</evidence>
<dbReference type="Pfam" id="PF13424">
    <property type="entry name" value="TPR_12"/>
    <property type="match status" value="2"/>
</dbReference>
<dbReference type="SMART" id="SM01043">
    <property type="entry name" value="BTAD"/>
    <property type="match status" value="1"/>
</dbReference>
<dbReference type="CDD" id="cd15831">
    <property type="entry name" value="BTAD"/>
    <property type="match status" value="1"/>
</dbReference>
<dbReference type="InterPro" id="IPR051677">
    <property type="entry name" value="AfsR-DnrI-RedD_regulator"/>
</dbReference>
<evidence type="ECO:0000313" key="5">
    <source>
        <dbReference type="EMBL" id="TMR35287.1"/>
    </source>
</evidence>
<dbReference type="PROSITE" id="PS50005">
    <property type="entry name" value="TPR"/>
    <property type="match status" value="1"/>
</dbReference>
<gene>
    <name evidence="5" type="ORF">ETD85_14210</name>
</gene>
<accession>A0A5S4GQY5</accession>
<comment type="caution">
    <text evidence="5">The sequence shown here is derived from an EMBL/GenBank/DDBJ whole genome shotgun (WGS) entry which is preliminary data.</text>
</comment>
<dbReference type="SUPFAM" id="SSF52540">
    <property type="entry name" value="P-loop containing nucleoside triphosphate hydrolases"/>
    <property type="match status" value="1"/>
</dbReference>
<dbReference type="Gene3D" id="1.25.40.10">
    <property type="entry name" value="Tetratricopeptide repeat domain"/>
    <property type="match status" value="3"/>
</dbReference>
<dbReference type="InterPro" id="IPR019734">
    <property type="entry name" value="TPR_rpt"/>
</dbReference>
<dbReference type="Pfam" id="PF13432">
    <property type="entry name" value="TPR_16"/>
    <property type="match status" value="1"/>
</dbReference>
<dbReference type="PANTHER" id="PTHR35807:SF1">
    <property type="entry name" value="TRANSCRIPTIONAL REGULATOR REDD"/>
    <property type="match status" value="1"/>
</dbReference>
<dbReference type="Proteomes" id="UP000306628">
    <property type="component" value="Unassembled WGS sequence"/>
</dbReference>
<feature type="repeat" description="TPR" evidence="3">
    <location>
        <begin position="725"/>
        <end position="758"/>
    </location>
</feature>
<dbReference type="InterPro" id="IPR016032">
    <property type="entry name" value="Sig_transdc_resp-reg_C-effctor"/>
</dbReference>
<evidence type="ECO:0000256" key="1">
    <source>
        <dbReference type="ARBA" id="ARBA00023015"/>
    </source>
</evidence>
<keyword evidence="2" id="KW-0804">Transcription</keyword>
<evidence type="ECO:0000256" key="3">
    <source>
        <dbReference type="PROSITE-ProRule" id="PRU00339"/>
    </source>
</evidence>
<dbReference type="GO" id="GO:0003677">
    <property type="term" value="F:DNA binding"/>
    <property type="evidence" value="ECO:0007669"/>
    <property type="project" value="InterPro"/>
</dbReference>
<organism evidence="5 6">
    <name type="scientific">Nonomuraea zeae</name>
    <dbReference type="NCBI Taxonomy" id="1642303"/>
    <lineage>
        <taxon>Bacteria</taxon>
        <taxon>Bacillati</taxon>
        <taxon>Actinomycetota</taxon>
        <taxon>Actinomycetes</taxon>
        <taxon>Streptosporangiales</taxon>
        <taxon>Streptosporangiaceae</taxon>
        <taxon>Nonomuraea</taxon>
    </lineage>
</organism>
<proteinExistence type="predicted"/>
<dbReference type="PANTHER" id="PTHR35807">
    <property type="entry name" value="TRANSCRIPTIONAL REGULATOR REDD-RELATED"/>
    <property type="match status" value="1"/>
</dbReference>